<evidence type="ECO:0000256" key="2">
    <source>
        <dbReference type="SAM" id="MobiDB-lite"/>
    </source>
</evidence>
<comment type="similarity">
    <text evidence="1">Belongs to the actin family.</text>
</comment>
<dbReference type="GeneID" id="8851134"/>
<dbReference type="Gene3D" id="3.30.420.40">
    <property type="match status" value="2"/>
</dbReference>
<sequence length="644" mass="72446">MGQTASTDVFTSRSAGVLNIIPENVWKQPVRLQNTQVDTNPVEFSFVVDENGRIRDSTSPVDKPKRRKKKTTHATQPETQSGTTPTLENQQKPRASQPSEHVPESEIQQHQQQRSQSSKKRVAIPKKIQPLPSTTTAPPTIQEEPTEEEPESLYHSSSESSVQSLEPSNIDMEKHKGQQIFGFGTSQQKLSDESDNSSSDLKSASDLETSQDGELTGTPRNDPRRVVIIDFGHQTTKVGYSGEDRPRLIIPSCYTVSTVPAQSGEPAKKTIKFGGTISRFDSTWFLKHGKFSFKRNDPDQQIFVAYLRYISKVLLDLKNAFRGKTVMISLPYLFGEDKEQLRILCECFFHESVQAKSLFLCGCPLFSFLSAAANHVTENRTTGLSVTVGHGISEIVPIVEGCPFSTCGSHSYVCGSSQSEFVLSLIKSEVQRQGETLDEELVTYENVEKEKMDNCTLVRSFRVNKKHPNECKAKFFKKTFEPVKGDMLVVLDHRYLTPELLFTPKIFIKEELQLGEDGKTESEPNWLGIVALIETCLKKCPKEFHEILLSNVIVSGGPAQVRNFSERVKYQLKRKCDIIVNPLSDIKPNKPPYDLSAWYGMSFLSSAIDVDNRELDGLHCRILLEETRLEHYSLEDVLLSKKLC</sequence>
<dbReference type="STRING" id="5762.D2VPR0"/>
<dbReference type="VEuPathDB" id="AmoebaDB:NAEGRDRAFT_70952"/>
<dbReference type="EMBL" id="GG738887">
    <property type="protein sequence ID" value="EFC41172.1"/>
    <property type="molecule type" value="Genomic_DNA"/>
</dbReference>
<feature type="compositionally biased region" description="Polar residues" evidence="2">
    <location>
        <begin position="73"/>
        <end position="99"/>
    </location>
</feature>
<feature type="region of interest" description="Disordered" evidence="2">
    <location>
        <begin position="54"/>
        <end position="167"/>
    </location>
</feature>
<dbReference type="Gene3D" id="3.90.640.10">
    <property type="entry name" value="Actin, Chain A, domain 4"/>
    <property type="match status" value="1"/>
</dbReference>
<dbReference type="eggNOG" id="KOG0678">
    <property type="taxonomic scope" value="Eukaryota"/>
</dbReference>
<dbReference type="SUPFAM" id="SSF53067">
    <property type="entry name" value="Actin-like ATPase domain"/>
    <property type="match status" value="2"/>
</dbReference>
<evidence type="ECO:0000313" key="4">
    <source>
        <dbReference type="Proteomes" id="UP000006671"/>
    </source>
</evidence>
<evidence type="ECO:0000256" key="1">
    <source>
        <dbReference type="RuleBase" id="RU000487"/>
    </source>
</evidence>
<dbReference type="AlphaFoldDB" id="D2VPR0"/>
<reference evidence="3 4" key="1">
    <citation type="journal article" date="2010" name="Cell">
        <title>The genome of Naegleria gruberi illuminates early eukaryotic versatility.</title>
        <authorList>
            <person name="Fritz-Laylin L.K."/>
            <person name="Prochnik S.E."/>
            <person name="Ginger M.L."/>
            <person name="Dacks J.B."/>
            <person name="Carpenter M.L."/>
            <person name="Field M.C."/>
            <person name="Kuo A."/>
            <person name="Paredez A."/>
            <person name="Chapman J."/>
            <person name="Pham J."/>
            <person name="Shu S."/>
            <person name="Neupane R."/>
            <person name="Cipriano M."/>
            <person name="Mancuso J."/>
            <person name="Tu H."/>
            <person name="Salamov A."/>
            <person name="Lindquist E."/>
            <person name="Shapiro H."/>
            <person name="Lucas S."/>
            <person name="Grigoriev I.V."/>
            <person name="Cande W.Z."/>
            <person name="Fulton C."/>
            <person name="Rokhsar D.S."/>
            <person name="Dawson S.C."/>
        </authorList>
    </citation>
    <scope>NUCLEOTIDE SEQUENCE [LARGE SCALE GENOMIC DNA]</scope>
    <source>
        <strain evidence="3 4">NEG-M</strain>
    </source>
</reference>
<dbReference type="KEGG" id="ngr:NAEGRDRAFT_70952"/>
<dbReference type="Pfam" id="PF00022">
    <property type="entry name" value="Actin"/>
    <property type="match status" value="2"/>
</dbReference>
<protein>
    <submittedName>
        <fullName evidence="3">Actin-related protein ARP3</fullName>
    </submittedName>
</protein>
<accession>D2VPR0</accession>
<dbReference type="Proteomes" id="UP000006671">
    <property type="component" value="Unassembled WGS sequence"/>
</dbReference>
<dbReference type="RefSeq" id="XP_002673916.1">
    <property type="nucleotide sequence ID" value="XM_002673870.1"/>
</dbReference>
<name>D2VPR0_NAEGR</name>
<dbReference type="InParanoid" id="D2VPR0"/>
<dbReference type="SMART" id="SM00268">
    <property type="entry name" value="ACTIN"/>
    <property type="match status" value="1"/>
</dbReference>
<feature type="region of interest" description="Disordered" evidence="2">
    <location>
        <begin position="187"/>
        <end position="223"/>
    </location>
</feature>
<feature type="compositionally biased region" description="Low complexity" evidence="2">
    <location>
        <begin position="153"/>
        <end position="167"/>
    </location>
</feature>
<feature type="compositionally biased region" description="Low complexity" evidence="2">
    <location>
        <begin position="196"/>
        <end position="207"/>
    </location>
</feature>
<evidence type="ECO:0000313" key="3">
    <source>
        <dbReference type="EMBL" id="EFC41172.1"/>
    </source>
</evidence>
<dbReference type="PANTHER" id="PTHR11937">
    <property type="entry name" value="ACTIN"/>
    <property type="match status" value="1"/>
</dbReference>
<dbReference type="OMA" id="PNECKAK"/>
<dbReference type="InterPro" id="IPR043129">
    <property type="entry name" value="ATPase_NBD"/>
</dbReference>
<gene>
    <name evidence="3" type="ORF">NAEGRDRAFT_70952</name>
</gene>
<feature type="compositionally biased region" description="Low complexity" evidence="2">
    <location>
        <begin position="134"/>
        <end position="143"/>
    </location>
</feature>
<dbReference type="InterPro" id="IPR004000">
    <property type="entry name" value="Actin"/>
</dbReference>
<organism evidence="4">
    <name type="scientific">Naegleria gruberi</name>
    <name type="common">Amoeba</name>
    <dbReference type="NCBI Taxonomy" id="5762"/>
    <lineage>
        <taxon>Eukaryota</taxon>
        <taxon>Discoba</taxon>
        <taxon>Heterolobosea</taxon>
        <taxon>Tetramitia</taxon>
        <taxon>Eutetramitia</taxon>
        <taxon>Vahlkampfiidae</taxon>
        <taxon>Naegleria</taxon>
    </lineage>
</organism>
<keyword evidence="4" id="KW-1185">Reference proteome</keyword>
<dbReference type="OrthoDB" id="337660at2759"/>
<proteinExistence type="inferred from homology"/>